<dbReference type="Gene3D" id="3.30.700.10">
    <property type="entry name" value="Glycoprotein, Type 4 Pilin"/>
    <property type="match status" value="1"/>
</dbReference>
<dbReference type="InterPro" id="IPR012902">
    <property type="entry name" value="N_methyl_site"/>
</dbReference>
<accession>D9MP36</accession>
<keyword evidence="1" id="KW-1133">Transmembrane helix</keyword>
<dbReference type="InterPro" id="IPR045584">
    <property type="entry name" value="Pilin-like"/>
</dbReference>
<dbReference type="AlphaFoldDB" id="D9MP36"/>
<reference evidence="2" key="1">
    <citation type="journal article" date="2011" name="Appl. Environ. Microbiol.">
        <title>Metagenomic analysis reveals unexpected subgenomic diversity of magnetotactic bacteria within the phylum Nitrospirae.</title>
        <authorList>
            <person name="Lin W."/>
            <person name="Jogler C."/>
            <person name="Schuler D."/>
            <person name="Pan Y."/>
        </authorList>
    </citation>
    <scope>NUCLEOTIDE SEQUENCE</scope>
</reference>
<protein>
    <recommendedName>
        <fullName evidence="3">Prepilin-type N-terminal cleavage/methylation domain-containing protein</fullName>
    </recommendedName>
</protein>
<evidence type="ECO:0000256" key="1">
    <source>
        <dbReference type="SAM" id="Phobius"/>
    </source>
</evidence>
<keyword evidence="1" id="KW-0812">Transmembrane</keyword>
<name>D9MP36_9BACT</name>
<evidence type="ECO:0008006" key="3">
    <source>
        <dbReference type="Google" id="ProtNLM"/>
    </source>
</evidence>
<sequence>MITMNTELNVKARVALSGTRGVTLIELVVVIAIIGVLAGLMVSYFGGMRQKMKIEGDVRQFYSTLMDLRSMAMAAKKSYGVSWTSASDITSYNQLVAGISPFDNLTAGSTVLKAVALTVTMKNAESKTLLPFTEKGLLDSDNYGGSSATFYVECRECDSTSPGCDPENPTTSCNTSDMTSDCSDVQYPEYSCINVSLSRIKMGKWCNNACRFR</sequence>
<dbReference type="SUPFAM" id="SSF54523">
    <property type="entry name" value="Pili subunits"/>
    <property type="match status" value="1"/>
</dbReference>
<dbReference type="Pfam" id="PF07963">
    <property type="entry name" value="N_methyl"/>
    <property type="match status" value="1"/>
</dbReference>
<feature type="transmembrane region" description="Helical" evidence="1">
    <location>
        <begin position="24"/>
        <end position="45"/>
    </location>
</feature>
<dbReference type="PROSITE" id="PS00409">
    <property type="entry name" value="PROKAR_NTER_METHYL"/>
    <property type="match status" value="1"/>
</dbReference>
<dbReference type="NCBIfam" id="TIGR02532">
    <property type="entry name" value="IV_pilin_GFxxxE"/>
    <property type="match status" value="1"/>
</dbReference>
<evidence type="ECO:0000313" key="2">
    <source>
        <dbReference type="EMBL" id="ADI87725.1"/>
    </source>
</evidence>
<organism evidence="2">
    <name type="scientific">uncultured Nitrospirae bacterium MY3-5B</name>
    <dbReference type="NCBI Taxonomy" id="798578"/>
    <lineage>
        <taxon>Bacteria</taxon>
        <taxon>Pseudomonadati</taxon>
        <taxon>Nitrospirota</taxon>
        <taxon>environmental samples</taxon>
    </lineage>
</organism>
<keyword evidence="1" id="KW-0472">Membrane</keyword>
<gene>
    <name evidence="2" type="ORF">LW3_0220</name>
</gene>
<proteinExistence type="predicted"/>
<dbReference type="EMBL" id="HM454281">
    <property type="protein sequence ID" value="ADI87725.1"/>
    <property type="molecule type" value="Genomic_DNA"/>
</dbReference>